<comment type="caution">
    <text evidence="1">The sequence shown here is derived from an EMBL/GenBank/DDBJ whole genome shotgun (WGS) entry which is preliminary data.</text>
</comment>
<name>A0A0A2WXZ7_9GAMM</name>
<evidence type="ECO:0000313" key="2">
    <source>
        <dbReference type="Proteomes" id="UP000030518"/>
    </source>
</evidence>
<organism evidence="1 2">
    <name type="scientific">Lysobacter dokdonensis DS-58</name>
    <dbReference type="NCBI Taxonomy" id="1300345"/>
    <lineage>
        <taxon>Bacteria</taxon>
        <taxon>Pseudomonadati</taxon>
        <taxon>Pseudomonadota</taxon>
        <taxon>Gammaproteobacteria</taxon>
        <taxon>Lysobacterales</taxon>
        <taxon>Lysobacteraceae</taxon>
        <taxon>Noviluteimonas</taxon>
    </lineage>
</organism>
<proteinExistence type="predicted"/>
<keyword evidence="2" id="KW-1185">Reference proteome</keyword>
<reference evidence="1 2" key="1">
    <citation type="submission" date="2014-09" db="EMBL/GenBank/DDBJ databases">
        <title>Genome sequences of Lysobacter dokdonensis DS-58.</title>
        <authorList>
            <person name="Kim J.F."/>
            <person name="Kwak M.-J."/>
        </authorList>
    </citation>
    <scope>NUCLEOTIDE SEQUENCE [LARGE SCALE GENOMIC DNA]</scope>
    <source>
        <strain evidence="1 2">DS-58</strain>
    </source>
</reference>
<accession>A0A0A2WXZ7</accession>
<sequence length="50" mass="5610">MSAMCLFSGLFAGVRELRPVRVIAALTPSMTRDRPAMQAYESFTSAMQRR</sequence>
<dbReference type="AlphaFoldDB" id="A0A0A2WXZ7"/>
<protein>
    <submittedName>
        <fullName evidence="1">Uncharacterized protein</fullName>
    </submittedName>
</protein>
<gene>
    <name evidence="1" type="ORF">LF41_1768</name>
</gene>
<evidence type="ECO:0000313" key="1">
    <source>
        <dbReference type="EMBL" id="KGQ17914.1"/>
    </source>
</evidence>
<dbReference type="Proteomes" id="UP000030518">
    <property type="component" value="Unassembled WGS sequence"/>
</dbReference>
<dbReference type="EMBL" id="JRKJ01000023">
    <property type="protein sequence ID" value="KGQ17914.1"/>
    <property type="molecule type" value="Genomic_DNA"/>
</dbReference>
<dbReference type="STRING" id="1300345.LF41_1768"/>